<comment type="subunit">
    <text evidence="4">Homodimer. Associates with components of the exosome multienzyme ribonuclease complex, such as EXOSC3 and EXOSC4. Interacts with NDOR1.</text>
</comment>
<dbReference type="eggNOG" id="KOG3969">
    <property type="taxonomic scope" value="Eukaryota"/>
</dbReference>
<comment type="similarity">
    <text evidence="3">Belongs to the HIT family.</text>
</comment>
<evidence type="ECO:0000256" key="14">
    <source>
        <dbReference type="ARBA" id="ARBA00029885"/>
    </source>
</evidence>
<keyword evidence="11" id="KW-0007">Acetylation</keyword>
<feature type="compositionally biased region" description="Low complexity" evidence="21">
    <location>
        <begin position="41"/>
        <end position="54"/>
    </location>
</feature>
<comment type="subcellular location">
    <subcellularLocation>
        <location evidence="2">Cytoplasm</location>
    </subcellularLocation>
    <subcellularLocation>
        <location evidence="1">Nucleus</location>
    </subcellularLocation>
</comment>
<evidence type="ECO:0000256" key="21">
    <source>
        <dbReference type="SAM" id="MobiDB-lite"/>
    </source>
</evidence>
<protein>
    <recommendedName>
        <fullName evidence="6">m7GpppX diphosphatase</fullName>
        <ecNumber evidence="5">3.6.1.59</ecNumber>
    </recommendedName>
    <alternativeName>
        <fullName evidence="19">DCS-1</fullName>
    </alternativeName>
    <alternativeName>
        <fullName evidence="16">Decapping scavenger enzyme</fullName>
    </alternativeName>
    <alternativeName>
        <fullName evidence="17">Hint-related 7meGMP-directed hydrolase</fullName>
    </alternativeName>
    <alternativeName>
        <fullName evidence="15">Histidine triad nucleotide-binding protein 5</fullName>
    </alternativeName>
    <alternativeName>
        <fullName evidence="18">Histidine triad protein member 5</fullName>
    </alternativeName>
    <alternativeName>
        <fullName evidence="14">Scavenger mRNA-decapping enzyme DcpS</fullName>
    </alternativeName>
</protein>
<dbReference type="FunFam" id="3.30.200.40:FF:000001">
    <property type="entry name" value="m7GpppX diphosphatase"/>
    <property type="match status" value="1"/>
</dbReference>
<accession>A0A1I8NH18</accession>
<feature type="compositionally biased region" description="Acidic residues" evidence="21">
    <location>
        <begin position="417"/>
        <end position="426"/>
    </location>
</feature>
<reference evidence="22" key="1">
    <citation type="submission" date="2020-05" db="UniProtKB">
        <authorList>
            <consortium name="EnsemblMetazoa"/>
        </authorList>
    </citation>
    <scope>IDENTIFICATION</scope>
    <source>
        <strain evidence="22">Aabys</strain>
    </source>
</reference>
<dbReference type="GO" id="GO:0140932">
    <property type="term" value="F:5'-(N(7)-methyl 5'-triphosphoguanosine)-[mRNA] diphosphatase activity"/>
    <property type="evidence" value="ECO:0007669"/>
    <property type="project" value="UniProtKB-EC"/>
</dbReference>
<dbReference type="GO" id="GO:0000932">
    <property type="term" value="C:P-body"/>
    <property type="evidence" value="ECO:0007669"/>
    <property type="project" value="TreeGrafter"/>
</dbReference>
<dbReference type="Proteomes" id="UP001652621">
    <property type="component" value="Unplaced"/>
</dbReference>
<evidence type="ECO:0000256" key="9">
    <source>
        <dbReference type="ARBA" id="ARBA00022664"/>
    </source>
</evidence>
<organism evidence="22">
    <name type="scientific">Musca domestica</name>
    <name type="common">House fly</name>
    <dbReference type="NCBI Taxonomy" id="7370"/>
    <lineage>
        <taxon>Eukaryota</taxon>
        <taxon>Metazoa</taxon>
        <taxon>Ecdysozoa</taxon>
        <taxon>Arthropoda</taxon>
        <taxon>Hexapoda</taxon>
        <taxon>Insecta</taxon>
        <taxon>Pterygota</taxon>
        <taxon>Neoptera</taxon>
        <taxon>Endopterygota</taxon>
        <taxon>Diptera</taxon>
        <taxon>Brachycera</taxon>
        <taxon>Muscomorpha</taxon>
        <taxon>Muscoidea</taxon>
        <taxon>Muscidae</taxon>
        <taxon>Musca</taxon>
    </lineage>
</organism>
<feature type="compositionally biased region" description="Basic and acidic residues" evidence="21">
    <location>
        <begin position="111"/>
        <end position="127"/>
    </location>
</feature>
<dbReference type="VEuPathDB" id="VectorBase:MDOMA2_011315"/>
<evidence type="ECO:0000256" key="17">
    <source>
        <dbReference type="ARBA" id="ARBA00030789"/>
    </source>
</evidence>
<feature type="compositionally biased region" description="Polar residues" evidence="21">
    <location>
        <begin position="11"/>
        <end position="21"/>
    </location>
</feature>
<reference evidence="24" key="2">
    <citation type="submission" date="2025-04" db="UniProtKB">
        <authorList>
            <consortium name="RefSeq"/>
        </authorList>
    </citation>
    <scope>IDENTIFICATION</scope>
    <source>
        <strain evidence="24">Aabys</strain>
    </source>
</reference>
<evidence type="ECO:0000256" key="10">
    <source>
        <dbReference type="ARBA" id="ARBA00022801"/>
    </source>
</evidence>
<keyword evidence="9" id="KW-0507">mRNA processing</keyword>
<dbReference type="STRING" id="7370.A0A1I8NH18"/>
<dbReference type="PANTHER" id="PTHR12978:SF0">
    <property type="entry name" value="M7GPPPX DIPHOSPHATASE"/>
    <property type="match status" value="1"/>
</dbReference>
<evidence type="ECO:0000256" key="15">
    <source>
        <dbReference type="ARBA" id="ARBA00030042"/>
    </source>
</evidence>
<evidence type="ECO:0000313" key="24">
    <source>
        <dbReference type="RefSeq" id="XP_005183136.1"/>
    </source>
</evidence>
<dbReference type="VEuPathDB" id="VectorBase:MDOA015072"/>
<sequence length="426" mass="48565">MPEQSLIINEINETSEVNTENNAKDVVQKEETTTETKETTPVESTPTETKPTSSYDLNKFQLQRILNNNTRNKSIALLGSFPSVSETDSAIVILEKQAFRETDVSTSNTAEGKDKVGESENGTKEEEVHGRVSYFGNDLKVQTHFINNVYGSYQCTPPAELNGVKATVVYPATDKHIEKYSICQKYVINETPEYYKDITLPYITSSQFSLEWVYNILEHKQETERIIYEDPDKENGFILLPDLKWDGRNVETLYVLAITHKHDIKSLRDLNASHLPLLRNIRKRSAEALEKRYGLAASQLRMYFHYQPSFYHLHIHINPVRNDAPGIWCEKSHMLDTVINNLELMPDYYERATLPFVLYDGNKLLELYEAKISIRKAAKRAATAAADVKEDDTEEGLAAKKPKLDEDVVKTTIEEKTNDEEATSAS</sequence>
<dbReference type="RefSeq" id="XP_005183136.1">
    <property type="nucleotide sequence ID" value="XM_005183079.3"/>
</dbReference>
<evidence type="ECO:0000256" key="12">
    <source>
        <dbReference type="ARBA" id="ARBA00023187"/>
    </source>
</evidence>
<dbReference type="Pfam" id="PF11969">
    <property type="entry name" value="DcpS_C"/>
    <property type="match status" value="1"/>
</dbReference>
<comment type="catalytic activity">
    <reaction evidence="20">
        <text>a 5'-end (N(7)-methyl 5'-triphosphoguanosine)-ribonucleoside in mRNA + H2O = N(7)-methyl-GMP + a 5'-end diphospho-ribonucleoside in mRNA + 2 H(+)</text>
        <dbReference type="Rhea" id="RHEA:65388"/>
        <dbReference type="Rhea" id="RHEA-COMP:17165"/>
        <dbReference type="Rhea" id="RHEA-COMP:17167"/>
        <dbReference type="ChEBI" id="CHEBI:15377"/>
        <dbReference type="ChEBI" id="CHEBI:15378"/>
        <dbReference type="ChEBI" id="CHEBI:58285"/>
        <dbReference type="ChEBI" id="CHEBI:156461"/>
        <dbReference type="ChEBI" id="CHEBI:167616"/>
        <dbReference type="EC" id="3.6.1.59"/>
    </reaction>
</comment>
<dbReference type="InterPro" id="IPR036265">
    <property type="entry name" value="HIT-like_sf"/>
</dbReference>
<evidence type="ECO:0000256" key="5">
    <source>
        <dbReference type="ARBA" id="ARBA00012520"/>
    </source>
</evidence>
<keyword evidence="10" id="KW-0378">Hydrolase</keyword>
<dbReference type="GO" id="GO:0006397">
    <property type="term" value="P:mRNA processing"/>
    <property type="evidence" value="ECO:0007669"/>
    <property type="project" value="UniProtKB-KW"/>
</dbReference>
<gene>
    <name evidence="22" type="primary">101893363</name>
    <name evidence="24" type="synonym">LOC101893363</name>
</gene>
<keyword evidence="13" id="KW-0539">Nucleus</keyword>
<dbReference type="GO" id="GO:0000340">
    <property type="term" value="F:RNA 7-methylguanosine cap binding"/>
    <property type="evidence" value="ECO:0007669"/>
    <property type="project" value="TreeGrafter"/>
</dbReference>
<name>A0A1I8NH18_MUSDO</name>
<dbReference type="Pfam" id="PF05652">
    <property type="entry name" value="DcpS"/>
    <property type="match status" value="1"/>
</dbReference>
<proteinExistence type="inferred from homology"/>
<feature type="region of interest" description="Disordered" evidence="21">
    <location>
        <begin position="384"/>
        <end position="426"/>
    </location>
</feature>
<evidence type="ECO:0000256" key="18">
    <source>
        <dbReference type="ARBA" id="ARBA00030830"/>
    </source>
</evidence>
<dbReference type="GO" id="GO:0000290">
    <property type="term" value="P:deadenylation-dependent decapping of nuclear-transcribed mRNA"/>
    <property type="evidence" value="ECO:0007669"/>
    <property type="project" value="InterPro"/>
</dbReference>
<dbReference type="SUPFAM" id="SSF102860">
    <property type="entry name" value="mRNA decapping enzyme DcpS N-terminal domain"/>
    <property type="match status" value="1"/>
</dbReference>
<dbReference type="PANTHER" id="PTHR12978">
    <property type="entry name" value="HISTIDINE TRIAD HIT PROTEIN MEMBER"/>
    <property type="match status" value="1"/>
</dbReference>
<evidence type="ECO:0000256" key="16">
    <source>
        <dbReference type="ARBA" id="ARBA00030609"/>
    </source>
</evidence>
<feature type="region of interest" description="Disordered" evidence="21">
    <location>
        <begin position="1"/>
        <end position="54"/>
    </location>
</feature>
<dbReference type="InterPro" id="IPR011145">
    <property type="entry name" value="Scavenger_mRNA_decap_enz_N"/>
</dbReference>
<dbReference type="AlphaFoldDB" id="A0A1I8NH18"/>
<evidence type="ECO:0000256" key="7">
    <source>
        <dbReference type="ARBA" id="ARBA00022490"/>
    </source>
</evidence>
<dbReference type="Gene3D" id="3.30.200.40">
    <property type="entry name" value="Scavenger mRNA decapping enzyme, N-terminal domain"/>
    <property type="match status" value="1"/>
</dbReference>
<evidence type="ECO:0000256" key="6">
    <source>
        <dbReference type="ARBA" id="ARBA00015636"/>
    </source>
</evidence>
<evidence type="ECO:0000313" key="23">
    <source>
        <dbReference type="Proteomes" id="UP001652621"/>
    </source>
</evidence>
<dbReference type="EnsemblMetazoa" id="MDOA015072-RA">
    <property type="protein sequence ID" value="MDOA015072-PA"/>
    <property type="gene ID" value="MDOA015072"/>
</dbReference>
<dbReference type="GO" id="GO:0005634">
    <property type="term" value="C:nucleus"/>
    <property type="evidence" value="ECO:0007669"/>
    <property type="project" value="UniProtKB-SubCell"/>
</dbReference>
<dbReference type="GO" id="GO:0008380">
    <property type="term" value="P:RNA splicing"/>
    <property type="evidence" value="ECO:0007669"/>
    <property type="project" value="UniProtKB-KW"/>
</dbReference>
<dbReference type="InterPro" id="IPR008594">
    <property type="entry name" value="DcpS/DCS2"/>
</dbReference>
<dbReference type="FunFam" id="3.30.428.10:FF:000006">
    <property type="entry name" value="m7GpppX diphosphatase"/>
    <property type="match status" value="1"/>
</dbReference>
<dbReference type="Gene3D" id="3.30.428.10">
    <property type="entry name" value="HIT-like"/>
    <property type="match status" value="1"/>
</dbReference>
<feature type="compositionally biased region" description="Basic and acidic residues" evidence="21">
    <location>
        <begin position="22"/>
        <end position="40"/>
    </location>
</feature>
<keyword evidence="8" id="KW-0597">Phosphoprotein</keyword>
<evidence type="ECO:0000256" key="20">
    <source>
        <dbReference type="ARBA" id="ARBA00048222"/>
    </source>
</evidence>
<dbReference type="EC" id="3.6.1.59" evidence="5"/>
<evidence type="ECO:0000256" key="13">
    <source>
        <dbReference type="ARBA" id="ARBA00023242"/>
    </source>
</evidence>
<keyword evidence="12" id="KW-0508">mRNA splicing</keyword>
<feature type="compositionally biased region" description="Basic and acidic residues" evidence="21">
    <location>
        <begin position="402"/>
        <end position="416"/>
    </location>
</feature>
<evidence type="ECO:0000313" key="22">
    <source>
        <dbReference type="EnsemblMetazoa" id="MDOA015072-PA"/>
    </source>
</evidence>
<evidence type="ECO:0000256" key="4">
    <source>
        <dbReference type="ARBA" id="ARBA00011140"/>
    </source>
</evidence>
<keyword evidence="23" id="KW-1185">Reference proteome</keyword>
<evidence type="ECO:0000256" key="2">
    <source>
        <dbReference type="ARBA" id="ARBA00004496"/>
    </source>
</evidence>
<evidence type="ECO:0000256" key="11">
    <source>
        <dbReference type="ARBA" id="ARBA00022990"/>
    </source>
</evidence>
<dbReference type="OrthoDB" id="10264956at2759"/>
<feature type="region of interest" description="Disordered" evidence="21">
    <location>
        <begin position="104"/>
        <end position="127"/>
    </location>
</feature>
<evidence type="ECO:0000256" key="8">
    <source>
        <dbReference type="ARBA" id="ARBA00022553"/>
    </source>
</evidence>
<evidence type="ECO:0000256" key="19">
    <source>
        <dbReference type="ARBA" id="ARBA00032946"/>
    </source>
</evidence>
<evidence type="ECO:0000256" key="1">
    <source>
        <dbReference type="ARBA" id="ARBA00004123"/>
    </source>
</evidence>
<dbReference type="SUPFAM" id="SSF54197">
    <property type="entry name" value="HIT-like"/>
    <property type="match status" value="1"/>
</dbReference>
<keyword evidence="7" id="KW-0963">Cytoplasm</keyword>
<evidence type="ECO:0000256" key="3">
    <source>
        <dbReference type="ARBA" id="ARBA00010208"/>
    </source>
</evidence>
<dbReference type="KEGG" id="mde:101893363"/>